<dbReference type="AlphaFoldDB" id="A0A7R9GHS4"/>
<evidence type="ECO:0000313" key="3">
    <source>
        <dbReference type="EMBL" id="CAD7281493.1"/>
    </source>
</evidence>
<dbReference type="EMBL" id="CAJPEX010002911">
    <property type="protein sequence ID" value="CAG0921645.1"/>
    <property type="molecule type" value="Genomic_DNA"/>
</dbReference>
<gene>
    <name evidence="3" type="ORF">NMOB1V02_LOCUS9137</name>
</gene>
<evidence type="ECO:0000256" key="2">
    <source>
        <dbReference type="SAM" id="SignalP"/>
    </source>
</evidence>
<feature type="signal peptide" evidence="2">
    <location>
        <begin position="1"/>
        <end position="24"/>
    </location>
</feature>
<organism evidence="3">
    <name type="scientific">Notodromas monacha</name>
    <dbReference type="NCBI Taxonomy" id="399045"/>
    <lineage>
        <taxon>Eukaryota</taxon>
        <taxon>Metazoa</taxon>
        <taxon>Ecdysozoa</taxon>
        <taxon>Arthropoda</taxon>
        <taxon>Crustacea</taxon>
        <taxon>Oligostraca</taxon>
        <taxon>Ostracoda</taxon>
        <taxon>Podocopa</taxon>
        <taxon>Podocopida</taxon>
        <taxon>Cypridocopina</taxon>
        <taxon>Cypridoidea</taxon>
        <taxon>Cyprididae</taxon>
        <taxon>Notodromas</taxon>
    </lineage>
</organism>
<feature type="region of interest" description="Disordered" evidence="1">
    <location>
        <begin position="32"/>
        <end position="52"/>
    </location>
</feature>
<evidence type="ECO:0000256" key="1">
    <source>
        <dbReference type="SAM" id="MobiDB-lite"/>
    </source>
</evidence>
<evidence type="ECO:0000313" key="4">
    <source>
        <dbReference type="Proteomes" id="UP000678499"/>
    </source>
</evidence>
<protein>
    <submittedName>
        <fullName evidence="3">Uncharacterized protein</fullName>
    </submittedName>
</protein>
<dbReference type="Proteomes" id="UP000678499">
    <property type="component" value="Unassembled WGS sequence"/>
</dbReference>
<feature type="chain" id="PRO_5036403319" evidence="2">
    <location>
        <begin position="25"/>
        <end position="129"/>
    </location>
</feature>
<feature type="region of interest" description="Disordered" evidence="1">
    <location>
        <begin position="109"/>
        <end position="129"/>
    </location>
</feature>
<accession>A0A7R9GHS4</accession>
<keyword evidence="4" id="KW-1185">Reference proteome</keyword>
<sequence>MQVPKHLQILTFFVLCLVLNYVQCGSREKSSKFNSNAWKTEENATKSNPNGLRNPEARFAILFANPEGTNTQSVAELQSVFRQIPGKFAGIFPMKQKFYDEIIALFCGPKPEDENPAPANEGEEPAEGL</sequence>
<name>A0A7R9GHS4_9CRUS</name>
<dbReference type="EMBL" id="OA884948">
    <property type="protein sequence ID" value="CAD7281493.1"/>
    <property type="molecule type" value="Genomic_DNA"/>
</dbReference>
<proteinExistence type="predicted"/>
<keyword evidence="2" id="KW-0732">Signal</keyword>
<reference evidence="3" key="1">
    <citation type="submission" date="2020-11" db="EMBL/GenBank/DDBJ databases">
        <authorList>
            <person name="Tran Van P."/>
        </authorList>
    </citation>
    <scope>NUCLEOTIDE SEQUENCE</scope>
</reference>